<gene>
    <name evidence="3" type="ORF">OEG84_14450</name>
</gene>
<keyword evidence="1" id="KW-0812">Transmembrane</keyword>
<dbReference type="Proteomes" id="UP001073227">
    <property type="component" value="Unassembled WGS sequence"/>
</dbReference>
<accession>A0ABT3ZAW6</accession>
<dbReference type="Pfam" id="PF09834">
    <property type="entry name" value="DUF2061"/>
    <property type="match status" value="1"/>
</dbReference>
<evidence type="ECO:0000313" key="4">
    <source>
        <dbReference type="Proteomes" id="UP001073227"/>
    </source>
</evidence>
<keyword evidence="4" id="KW-1185">Reference proteome</keyword>
<dbReference type="RefSeq" id="WP_267654398.1">
    <property type="nucleotide sequence ID" value="NZ_JAOVZR010000001.1"/>
</dbReference>
<proteinExistence type="predicted"/>
<feature type="domain" description="DUF2061" evidence="2">
    <location>
        <begin position="8"/>
        <end position="59"/>
    </location>
</feature>
<feature type="transmembrane region" description="Helical" evidence="1">
    <location>
        <begin position="36"/>
        <end position="53"/>
    </location>
</feature>
<keyword evidence="1" id="KW-0472">Membrane</keyword>
<reference evidence="3" key="1">
    <citation type="submission" date="2022-10" db="EMBL/GenBank/DDBJ databases">
        <title>Hoeflea sp. G2-23, isolated from marine algae.</title>
        <authorList>
            <person name="Kristyanto S."/>
            <person name="Kim J.M."/>
            <person name="Jeon C.O."/>
        </authorList>
    </citation>
    <scope>NUCLEOTIDE SEQUENCE</scope>
    <source>
        <strain evidence="3">G2-23</strain>
    </source>
</reference>
<keyword evidence="1" id="KW-1133">Transmembrane helix</keyword>
<feature type="transmembrane region" description="Helical" evidence="1">
    <location>
        <begin position="12"/>
        <end position="30"/>
    </location>
</feature>
<protein>
    <submittedName>
        <fullName evidence="3">DUF2061 domain-containing protein</fullName>
    </submittedName>
</protein>
<sequence length="70" mass="7854">MDSKIRTIVKAITWQILGLAVSGALAWFYTGSVITALSFAFSTATSGLAFFIVHERIWARVRWGIRERHA</sequence>
<evidence type="ECO:0000259" key="2">
    <source>
        <dbReference type="Pfam" id="PF09834"/>
    </source>
</evidence>
<evidence type="ECO:0000313" key="3">
    <source>
        <dbReference type="EMBL" id="MCY0148868.1"/>
    </source>
</evidence>
<comment type="caution">
    <text evidence="3">The sequence shown here is derived from an EMBL/GenBank/DDBJ whole genome shotgun (WGS) entry which is preliminary data.</text>
</comment>
<name>A0ABT3ZAW6_9HYPH</name>
<evidence type="ECO:0000256" key="1">
    <source>
        <dbReference type="SAM" id="Phobius"/>
    </source>
</evidence>
<dbReference type="InterPro" id="IPR018638">
    <property type="entry name" value="DUF2061_membrane"/>
</dbReference>
<organism evidence="3 4">
    <name type="scientific">Hoeflea algicola</name>
    <dbReference type="NCBI Taxonomy" id="2983763"/>
    <lineage>
        <taxon>Bacteria</taxon>
        <taxon>Pseudomonadati</taxon>
        <taxon>Pseudomonadota</taxon>
        <taxon>Alphaproteobacteria</taxon>
        <taxon>Hyphomicrobiales</taxon>
        <taxon>Rhizobiaceae</taxon>
        <taxon>Hoeflea</taxon>
    </lineage>
</organism>
<dbReference type="EMBL" id="JAOVZR010000001">
    <property type="protein sequence ID" value="MCY0148868.1"/>
    <property type="molecule type" value="Genomic_DNA"/>
</dbReference>